<reference evidence="2 3" key="1">
    <citation type="submission" date="2013-08" db="EMBL/GenBank/DDBJ databases">
        <authorList>
            <person name="Huang J."/>
            <person name="Wang G."/>
        </authorList>
    </citation>
    <scope>NUCLEOTIDE SEQUENCE [LARGE SCALE GENOMIC DNA]</scope>
    <source>
        <strain evidence="2 3">BH030004</strain>
    </source>
</reference>
<feature type="signal peptide" evidence="1">
    <location>
        <begin position="1"/>
        <end position="24"/>
    </location>
</feature>
<dbReference type="AlphaFoldDB" id="A0A0A5FYD8"/>
<name>A0A0A5FYD8_9BACI</name>
<proteinExistence type="predicted"/>
<gene>
    <name evidence="2" type="ORF">N783_21395</name>
</gene>
<dbReference type="OrthoDB" id="2426241at2"/>
<dbReference type="Proteomes" id="UP000030403">
    <property type="component" value="Unassembled WGS sequence"/>
</dbReference>
<protein>
    <submittedName>
        <fullName evidence="2">Uncharacterized protein</fullName>
    </submittedName>
</protein>
<comment type="caution">
    <text evidence="2">The sequence shown here is derived from an EMBL/GenBank/DDBJ whole genome shotgun (WGS) entry which is preliminary data.</text>
</comment>
<evidence type="ECO:0000256" key="1">
    <source>
        <dbReference type="SAM" id="SignalP"/>
    </source>
</evidence>
<feature type="chain" id="PRO_5002021547" evidence="1">
    <location>
        <begin position="25"/>
        <end position="186"/>
    </location>
</feature>
<sequence length="186" mass="21607">MVLRNFLILILLITVLTGCSTNHTNEQSQLDQYEVSNTVAEIKKGDFIYRLVTEKKVYQNNDSINLYAELEYVGDKDKIKIYHGATPIYFPMSEKTRGYQIPYNTTDPLRTTILKKGEPLIKEYGGSGSYSQEDKEAYIDFMKSVMDHTLPKGYYVVDGYVDFYVIEENEEEKDYRINAQVDFKVK</sequence>
<accession>A0A0A5FYD8</accession>
<dbReference type="PROSITE" id="PS51257">
    <property type="entry name" value="PROKAR_LIPOPROTEIN"/>
    <property type="match status" value="1"/>
</dbReference>
<dbReference type="EMBL" id="AVPF01000080">
    <property type="protein sequence ID" value="KGX83820.1"/>
    <property type="molecule type" value="Genomic_DNA"/>
</dbReference>
<evidence type="ECO:0000313" key="3">
    <source>
        <dbReference type="Proteomes" id="UP000030403"/>
    </source>
</evidence>
<organism evidence="2 3">
    <name type="scientific">Pontibacillus marinus BH030004 = DSM 16465</name>
    <dbReference type="NCBI Taxonomy" id="1385511"/>
    <lineage>
        <taxon>Bacteria</taxon>
        <taxon>Bacillati</taxon>
        <taxon>Bacillota</taxon>
        <taxon>Bacilli</taxon>
        <taxon>Bacillales</taxon>
        <taxon>Bacillaceae</taxon>
        <taxon>Pontibacillus</taxon>
    </lineage>
</organism>
<keyword evidence="3" id="KW-1185">Reference proteome</keyword>
<keyword evidence="1" id="KW-0732">Signal</keyword>
<evidence type="ECO:0000313" key="2">
    <source>
        <dbReference type="EMBL" id="KGX83820.1"/>
    </source>
</evidence>
<dbReference type="RefSeq" id="WP_027447297.1">
    <property type="nucleotide sequence ID" value="NZ_AULJ01000057.1"/>
</dbReference>
<dbReference type="eggNOG" id="ENOG5032V6D">
    <property type="taxonomic scope" value="Bacteria"/>
</dbReference>